<name>A0A1V6PSD3_9EURO</name>
<sequence length="129" mass="14125">MPESASNQHFSDSYVSTASTNKSNFQQEANYLRDEANAYPPFDPCSKTIHLSWLGILMATFCAMACIVWALIILTTKHHLAYSTSLSEGSAEVLAFIVNIILTFITDTLGYIHTVAEQRASVGSKFLAG</sequence>
<dbReference type="AlphaFoldDB" id="A0A1V6PSD3"/>
<organism evidence="2 3">
    <name type="scientific">Penicillium antarcticum</name>
    <dbReference type="NCBI Taxonomy" id="416450"/>
    <lineage>
        <taxon>Eukaryota</taxon>
        <taxon>Fungi</taxon>
        <taxon>Dikarya</taxon>
        <taxon>Ascomycota</taxon>
        <taxon>Pezizomycotina</taxon>
        <taxon>Eurotiomycetes</taxon>
        <taxon>Eurotiomycetidae</taxon>
        <taxon>Eurotiales</taxon>
        <taxon>Aspergillaceae</taxon>
        <taxon>Penicillium</taxon>
    </lineage>
</organism>
<gene>
    <name evidence="2" type="ORF">PENANT_c042G06410</name>
</gene>
<feature type="transmembrane region" description="Helical" evidence="1">
    <location>
        <begin position="93"/>
        <end position="112"/>
    </location>
</feature>
<keyword evidence="3" id="KW-1185">Reference proteome</keyword>
<comment type="caution">
    <text evidence="2">The sequence shown here is derived from an EMBL/GenBank/DDBJ whole genome shotgun (WGS) entry which is preliminary data.</text>
</comment>
<protein>
    <submittedName>
        <fullName evidence="2">Uncharacterized protein</fullName>
    </submittedName>
</protein>
<evidence type="ECO:0000313" key="3">
    <source>
        <dbReference type="Proteomes" id="UP000191672"/>
    </source>
</evidence>
<dbReference type="Proteomes" id="UP000191672">
    <property type="component" value="Unassembled WGS sequence"/>
</dbReference>
<accession>A0A1V6PSD3</accession>
<reference evidence="3" key="1">
    <citation type="journal article" date="2017" name="Nat. Microbiol.">
        <title>Global analysis of biosynthetic gene clusters reveals vast potential of secondary metabolite production in Penicillium species.</title>
        <authorList>
            <person name="Nielsen J.C."/>
            <person name="Grijseels S."/>
            <person name="Prigent S."/>
            <person name="Ji B."/>
            <person name="Dainat J."/>
            <person name="Nielsen K.F."/>
            <person name="Frisvad J.C."/>
            <person name="Workman M."/>
            <person name="Nielsen J."/>
        </authorList>
    </citation>
    <scope>NUCLEOTIDE SEQUENCE [LARGE SCALE GENOMIC DNA]</scope>
    <source>
        <strain evidence="3">IBT 31811</strain>
    </source>
</reference>
<dbReference type="EMBL" id="MDYN01000042">
    <property type="protein sequence ID" value="OQD79914.1"/>
    <property type="molecule type" value="Genomic_DNA"/>
</dbReference>
<keyword evidence="1" id="KW-0812">Transmembrane</keyword>
<keyword evidence="1" id="KW-1133">Transmembrane helix</keyword>
<proteinExistence type="predicted"/>
<evidence type="ECO:0000313" key="2">
    <source>
        <dbReference type="EMBL" id="OQD79914.1"/>
    </source>
</evidence>
<evidence type="ECO:0000256" key="1">
    <source>
        <dbReference type="SAM" id="Phobius"/>
    </source>
</evidence>
<keyword evidence="1" id="KW-0472">Membrane</keyword>
<feature type="transmembrane region" description="Helical" evidence="1">
    <location>
        <begin position="51"/>
        <end position="73"/>
    </location>
</feature>